<gene>
    <name evidence="1" type="ORF">LDAN0321_LOCUS1949</name>
</gene>
<evidence type="ECO:0000313" key="1">
    <source>
        <dbReference type="EMBL" id="CAD9559183.1"/>
    </source>
</evidence>
<accession>A0A7S2NT77</accession>
<dbReference type="AlphaFoldDB" id="A0A7S2NT77"/>
<reference evidence="1" key="1">
    <citation type="submission" date="2021-01" db="EMBL/GenBank/DDBJ databases">
        <authorList>
            <person name="Corre E."/>
            <person name="Pelletier E."/>
            <person name="Niang G."/>
            <person name="Scheremetjew M."/>
            <person name="Finn R."/>
            <person name="Kale V."/>
            <person name="Holt S."/>
            <person name="Cochrane G."/>
            <person name="Meng A."/>
            <person name="Brown T."/>
            <person name="Cohen L."/>
        </authorList>
    </citation>
    <scope>NUCLEOTIDE SEQUENCE</scope>
    <source>
        <strain evidence="1">B650</strain>
    </source>
</reference>
<name>A0A7S2NT77_9STRA</name>
<dbReference type="EMBL" id="HBGY01003062">
    <property type="protein sequence ID" value="CAD9559183.1"/>
    <property type="molecule type" value="Transcribed_RNA"/>
</dbReference>
<proteinExistence type="predicted"/>
<organism evidence="1">
    <name type="scientific">Leptocylindrus danicus</name>
    <dbReference type="NCBI Taxonomy" id="163516"/>
    <lineage>
        <taxon>Eukaryota</taxon>
        <taxon>Sar</taxon>
        <taxon>Stramenopiles</taxon>
        <taxon>Ochrophyta</taxon>
        <taxon>Bacillariophyta</taxon>
        <taxon>Coscinodiscophyceae</taxon>
        <taxon>Chaetocerotophycidae</taxon>
        <taxon>Leptocylindrales</taxon>
        <taxon>Leptocylindraceae</taxon>
        <taxon>Leptocylindrus</taxon>
    </lineage>
</organism>
<protein>
    <submittedName>
        <fullName evidence="1">Uncharacterized protein</fullName>
    </submittedName>
</protein>
<sequence>MWDFISCHPTYHPTSKATSSVICTNPFQLTSSPNFIWHFNQCIRCSAGIRVEVVIPMFAITQASSLGSNPAFTSPASKPEDGDQPLRLHLFIPFSILRTTTVIIFAHDAHPTRRELCWLVNFNVNHFQLRSATHTMQQNILPSRDIHTLFNNTSITARSTK</sequence>